<evidence type="ECO:0000256" key="1">
    <source>
        <dbReference type="ARBA" id="ARBA00004442"/>
    </source>
</evidence>
<name>A0A1I5SCH0_9SPHN</name>
<dbReference type="InterPro" id="IPR006665">
    <property type="entry name" value="OmpA-like"/>
</dbReference>
<evidence type="ECO:0000259" key="6">
    <source>
        <dbReference type="PROSITE" id="PS51123"/>
    </source>
</evidence>
<dbReference type="PRINTS" id="PR01021">
    <property type="entry name" value="OMPADOMAIN"/>
</dbReference>
<keyword evidence="3" id="KW-0998">Cell outer membrane</keyword>
<dbReference type="Proteomes" id="UP000199586">
    <property type="component" value="Unassembled WGS sequence"/>
</dbReference>
<dbReference type="PROSITE" id="PS01068">
    <property type="entry name" value="OMPA_1"/>
    <property type="match status" value="1"/>
</dbReference>
<feature type="chain" id="PRO_5011636285" evidence="5">
    <location>
        <begin position="23"/>
        <end position="226"/>
    </location>
</feature>
<reference evidence="7 8" key="1">
    <citation type="submission" date="2016-10" db="EMBL/GenBank/DDBJ databases">
        <authorList>
            <person name="de Groot N.N."/>
        </authorList>
    </citation>
    <scope>NUCLEOTIDE SEQUENCE [LARGE SCALE GENOMIC DNA]</scope>
    <source>
        <strain evidence="7 8">CGMCC 1.9113</strain>
    </source>
</reference>
<dbReference type="Gene3D" id="3.30.1330.60">
    <property type="entry name" value="OmpA-like domain"/>
    <property type="match status" value="1"/>
</dbReference>
<evidence type="ECO:0000313" key="8">
    <source>
        <dbReference type="Proteomes" id="UP000199586"/>
    </source>
</evidence>
<keyword evidence="8" id="KW-1185">Reference proteome</keyword>
<dbReference type="SUPFAM" id="SSF103088">
    <property type="entry name" value="OmpA-like"/>
    <property type="match status" value="1"/>
</dbReference>
<dbReference type="InterPro" id="IPR006664">
    <property type="entry name" value="OMP_bac"/>
</dbReference>
<dbReference type="OrthoDB" id="9782229at2"/>
<dbReference type="InterPro" id="IPR039567">
    <property type="entry name" value="Gly-zipper"/>
</dbReference>
<evidence type="ECO:0000313" key="7">
    <source>
        <dbReference type="EMBL" id="SFP68399.1"/>
    </source>
</evidence>
<dbReference type="CDD" id="cd07185">
    <property type="entry name" value="OmpA_C-like"/>
    <property type="match status" value="1"/>
</dbReference>
<comment type="subcellular location">
    <subcellularLocation>
        <location evidence="1">Cell outer membrane</location>
    </subcellularLocation>
</comment>
<evidence type="ECO:0000256" key="2">
    <source>
        <dbReference type="ARBA" id="ARBA00023136"/>
    </source>
</evidence>
<dbReference type="PROSITE" id="PS51123">
    <property type="entry name" value="OMPA_2"/>
    <property type="match status" value="1"/>
</dbReference>
<evidence type="ECO:0000256" key="3">
    <source>
        <dbReference type="ARBA" id="ARBA00023237"/>
    </source>
</evidence>
<keyword evidence="5" id="KW-0732">Signal</keyword>
<protein>
    <submittedName>
        <fullName evidence="7">Outer membrane protein OmpA</fullName>
    </submittedName>
</protein>
<dbReference type="Pfam" id="PF00691">
    <property type="entry name" value="OmpA"/>
    <property type="match status" value="1"/>
</dbReference>
<keyword evidence="2 4" id="KW-0472">Membrane</keyword>
<dbReference type="PRINTS" id="PR01023">
    <property type="entry name" value="NAFLGMOTY"/>
</dbReference>
<dbReference type="PROSITE" id="PS51257">
    <property type="entry name" value="PROKAR_LIPOPROTEIN"/>
    <property type="match status" value="1"/>
</dbReference>
<evidence type="ECO:0000256" key="5">
    <source>
        <dbReference type="SAM" id="SignalP"/>
    </source>
</evidence>
<dbReference type="PANTHER" id="PTHR30329">
    <property type="entry name" value="STATOR ELEMENT OF FLAGELLAR MOTOR COMPLEX"/>
    <property type="match status" value="1"/>
</dbReference>
<organism evidence="7 8">
    <name type="scientific">Sphingomonas rubra</name>
    <dbReference type="NCBI Taxonomy" id="634430"/>
    <lineage>
        <taxon>Bacteria</taxon>
        <taxon>Pseudomonadati</taxon>
        <taxon>Pseudomonadota</taxon>
        <taxon>Alphaproteobacteria</taxon>
        <taxon>Sphingomonadales</taxon>
        <taxon>Sphingomonadaceae</taxon>
        <taxon>Sphingomonas</taxon>
    </lineage>
</organism>
<feature type="signal peptide" evidence="5">
    <location>
        <begin position="1"/>
        <end position="22"/>
    </location>
</feature>
<feature type="domain" description="OmpA-like" evidence="6">
    <location>
        <begin position="104"/>
        <end position="221"/>
    </location>
</feature>
<dbReference type="InterPro" id="IPR050330">
    <property type="entry name" value="Bact_OuterMem_StrucFunc"/>
</dbReference>
<evidence type="ECO:0000256" key="4">
    <source>
        <dbReference type="PROSITE-ProRule" id="PRU00473"/>
    </source>
</evidence>
<dbReference type="EMBL" id="FOXP01000005">
    <property type="protein sequence ID" value="SFP68399.1"/>
    <property type="molecule type" value="Genomic_DNA"/>
</dbReference>
<dbReference type="InterPro" id="IPR006690">
    <property type="entry name" value="OMPA-like_CS"/>
</dbReference>
<dbReference type="STRING" id="634430.SAMN04488241_105134"/>
<dbReference type="RefSeq" id="WP_093333045.1">
    <property type="nucleotide sequence ID" value="NZ_FOXP01000005.1"/>
</dbReference>
<dbReference type="InterPro" id="IPR036737">
    <property type="entry name" value="OmpA-like_sf"/>
</dbReference>
<dbReference type="AlphaFoldDB" id="A0A1I5SCH0"/>
<dbReference type="GO" id="GO:0009279">
    <property type="term" value="C:cell outer membrane"/>
    <property type="evidence" value="ECO:0007669"/>
    <property type="project" value="UniProtKB-SubCell"/>
</dbReference>
<gene>
    <name evidence="7" type="ORF">SAMN04488241_105134</name>
</gene>
<dbReference type="PANTHER" id="PTHR30329:SF21">
    <property type="entry name" value="LIPOPROTEIN YIAD-RELATED"/>
    <property type="match status" value="1"/>
</dbReference>
<sequence length="226" mass="23921">MKKPLLLASLAALSLGTLSLGACTTDPNTGERRISKAAIGGIGGVLGGYLLGDVVGGRNDRTAKIVGAGLGGLAGAGVGAYMDRQERQLRERTAGTDVQVIRQGDDLVLNIPSGITFAYDSAQVQPQFQRTLDQVAATLAEYRETYIDVYGHTDSTGSDSYNQQLSERRAVSVADYLSSHGVQAARIGTRGYGETQPIAPNDTDAGRAANRRVEIKIVPIRDTDLR</sequence>
<dbReference type="Pfam" id="PF13488">
    <property type="entry name" value="Gly-zipper_Omp"/>
    <property type="match status" value="1"/>
</dbReference>
<accession>A0A1I5SCH0</accession>
<proteinExistence type="predicted"/>